<dbReference type="Proteomes" id="UP001283361">
    <property type="component" value="Unassembled WGS sequence"/>
</dbReference>
<reference evidence="1" key="1">
    <citation type="journal article" date="2023" name="G3 (Bethesda)">
        <title>A reference genome for the long-term kleptoplast-retaining sea slug Elysia crispata morphotype clarki.</title>
        <authorList>
            <person name="Eastman K.E."/>
            <person name="Pendleton A.L."/>
            <person name="Shaikh M.A."/>
            <person name="Suttiyut T."/>
            <person name="Ogas R."/>
            <person name="Tomko P."/>
            <person name="Gavelis G."/>
            <person name="Widhalm J.R."/>
            <person name="Wisecaver J.H."/>
        </authorList>
    </citation>
    <scope>NUCLEOTIDE SEQUENCE</scope>
    <source>
        <strain evidence="1">ECLA1</strain>
    </source>
</reference>
<dbReference type="EMBL" id="JAWDGP010004927">
    <property type="protein sequence ID" value="KAK3761112.1"/>
    <property type="molecule type" value="Genomic_DNA"/>
</dbReference>
<dbReference type="AlphaFoldDB" id="A0AAE0Z3D0"/>
<name>A0AAE0Z3D0_9GAST</name>
<evidence type="ECO:0000313" key="1">
    <source>
        <dbReference type="EMBL" id="KAK3761112.1"/>
    </source>
</evidence>
<comment type="caution">
    <text evidence="1">The sequence shown here is derived from an EMBL/GenBank/DDBJ whole genome shotgun (WGS) entry which is preliminary data.</text>
</comment>
<gene>
    <name evidence="1" type="ORF">RRG08_022516</name>
</gene>
<protein>
    <submittedName>
        <fullName evidence="1">Uncharacterized protein</fullName>
    </submittedName>
</protein>
<accession>A0AAE0Z3D0</accession>
<proteinExistence type="predicted"/>
<sequence length="68" mass="7565">MIQDTPEHYLFGLEIFALGRFLQSSPLFSVGQIAPTGNNPLWSESSVLLPLWIDCLSDRVNLRNSSTA</sequence>
<organism evidence="1 2">
    <name type="scientific">Elysia crispata</name>
    <name type="common">lettuce slug</name>
    <dbReference type="NCBI Taxonomy" id="231223"/>
    <lineage>
        <taxon>Eukaryota</taxon>
        <taxon>Metazoa</taxon>
        <taxon>Spiralia</taxon>
        <taxon>Lophotrochozoa</taxon>
        <taxon>Mollusca</taxon>
        <taxon>Gastropoda</taxon>
        <taxon>Heterobranchia</taxon>
        <taxon>Euthyneura</taxon>
        <taxon>Panpulmonata</taxon>
        <taxon>Sacoglossa</taxon>
        <taxon>Placobranchoidea</taxon>
        <taxon>Plakobranchidae</taxon>
        <taxon>Elysia</taxon>
    </lineage>
</organism>
<evidence type="ECO:0000313" key="2">
    <source>
        <dbReference type="Proteomes" id="UP001283361"/>
    </source>
</evidence>
<keyword evidence="2" id="KW-1185">Reference proteome</keyword>